<dbReference type="GO" id="GO:0001006">
    <property type="term" value="F:RNA polymerase III type 3 promoter sequence-specific DNA binding"/>
    <property type="evidence" value="ECO:0007669"/>
    <property type="project" value="TreeGrafter"/>
</dbReference>
<keyword evidence="4" id="KW-0805">Transcription regulation</keyword>
<dbReference type="GO" id="GO:0001046">
    <property type="term" value="F:core promoter sequence-specific DNA binding"/>
    <property type="evidence" value="ECO:0007669"/>
    <property type="project" value="TreeGrafter"/>
</dbReference>
<evidence type="ECO:0000256" key="10">
    <source>
        <dbReference type="ARBA" id="ARBA00029606"/>
    </source>
</evidence>
<dbReference type="STRING" id="51028.A0A0N4VD35"/>
<evidence type="ECO:0000256" key="5">
    <source>
        <dbReference type="ARBA" id="ARBA00023125"/>
    </source>
</evidence>
<comment type="subunit">
    <text evidence="9">Part of the SNAPc complex composed of 5 subunits: SNAPC1, SNAPC2, SNAPC3, SNAPC4 and SNAPC5. SNAPC3 interacts with SNAPC1.</text>
</comment>
<reference evidence="13" key="1">
    <citation type="submission" date="2017-02" db="UniProtKB">
        <authorList>
            <consortium name="WormBaseParasite"/>
        </authorList>
    </citation>
    <scope>IDENTIFICATION</scope>
</reference>
<organism evidence="13">
    <name type="scientific">Enterobius vermicularis</name>
    <name type="common">Human pinworm</name>
    <dbReference type="NCBI Taxonomy" id="51028"/>
    <lineage>
        <taxon>Eukaryota</taxon>
        <taxon>Metazoa</taxon>
        <taxon>Ecdysozoa</taxon>
        <taxon>Nematoda</taxon>
        <taxon>Chromadorea</taxon>
        <taxon>Rhabditida</taxon>
        <taxon>Spirurina</taxon>
        <taxon>Oxyuridomorpha</taxon>
        <taxon>Oxyuroidea</taxon>
        <taxon>Oxyuridae</taxon>
        <taxon>Enterobius</taxon>
    </lineage>
</organism>
<protein>
    <recommendedName>
        <fullName evidence="3">snRNA-activating protein complex subunit 3</fullName>
    </recommendedName>
    <alternativeName>
        <fullName evidence="10">Small nuclear RNA-activating complex polypeptide 3</fullName>
    </alternativeName>
</protein>
<dbReference type="OrthoDB" id="9972728at2759"/>
<dbReference type="WBParaSite" id="EVEC_0000850401-mRNA-1">
    <property type="protein sequence ID" value="EVEC_0000850401-mRNA-1"/>
    <property type="gene ID" value="EVEC_0000850401"/>
</dbReference>
<evidence type="ECO:0000313" key="13">
    <source>
        <dbReference type="WBParaSite" id="EVEC_0000850401-mRNA-1"/>
    </source>
</evidence>
<gene>
    <name evidence="11" type="ORF">EVEC_LOCUS7988</name>
</gene>
<evidence type="ECO:0000256" key="2">
    <source>
        <dbReference type="ARBA" id="ARBA00010410"/>
    </source>
</evidence>
<dbReference type="GO" id="GO:0005634">
    <property type="term" value="C:nucleus"/>
    <property type="evidence" value="ECO:0007669"/>
    <property type="project" value="UniProtKB-SubCell"/>
</dbReference>
<dbReference type="Pfam" id="PF12251">
    <property type="entry name" value="SNAPC3"/>
    <property type="match status" value="1"/>
</dbReference>
<evidence type="ECO:0000256" key="1">
    <source>
        <dbReference type="ARBA" id="ARBA00004123"/>
    </source>
</evidence>
<dbReference type="EMBL" id="UXUI01009200">
    <property type="protein sequence ID" value="VDD93237.1"/>
    <property type="molecule type" value="Genomic_DNA"/>
</dbReference>
<dbReference type="GO" id="GO:0042795">
    <property type="term" value="P:snRNA transcription by RNA polymerase II"/>
    <property type="evidence" value="ECO:0007669"/>
    <property type="project" value="TreeGrafter"/>
</dbReference>
<dbReference type="GO" id="GO:0000978">
    <property type="term" value="F:RNA polymerase II cis-regulatory region sequence-specific DNA binding"/>
    <property type="evidence" value="ECO:0007669"/>
    <property type="project" value="TreeGrafter"/>
</dbReference>
<dbReference type="GO" id="GO:0003681">
    <property type="term" value="F:bent DNA binding"/>
    <property type="evidence" value="ECO:0007669"/>
    <property type="project" value="TreeGrafter"/>
</dbReference>
<comment type="subcellular location">
    <subcellularLocation>
        <location evidence="1">Nucleus</location>
    </subcellularLocation>
</comment>
<sequence length="457" mass="53122">MAMEKVFQPELHEFVSPLVNFEVFREKAIIARNAMRKAARLPEPALLAYPESIPPAPPYVREARVEDVIVKKESFVLDIVDKAASTLGISVESLKAAAERLSVMDSLSAMNNRDIFFRKKNEKQDIPADTQLETLKVKQKVLEDYNPIKRKPIDRFCDPEEREQDKQLRTKIFSKLRHEERVLKYGDYFPNEIKRERLTVPVETAVDDLVVTINILKPHNRALDGFERRSLRLTPHWKYVLRGENSLLDVHSLFKCSADFGTRSDLGDVVPKVEDFNFIRYPSSFLFIHDTFYIADYYTGMAEVVQQISEVPLTQLVDLSEPIRMWMLRKKDQFGPTRVKSITNVTVKELTCRLGYPYVYVHQGCCEHVFFFSDLRLMTPQDYPESYPHRVSDESITNYCVVCHRNLAEYIVESEKLPVYPAHMCSDCYRGFFYDGDYKPDRDSKAYFYADPATLAL</sequence>
<dbReference type="GO" id="GO:0042796">
    <property type="term" value="P:snRNA transcription by RNA polymerase III"/>
    <property type="evidence" value="ECO:0007669"/>
    <property type="project" value="TreeGrafter"/>
</dbReference>
<evidence type="ECO:0000256" key="7">
    <source>
        <dbReference type="ARBA" id="ARBA00023242"/>
    </source>
</evidence>
<proteinExistence type="inferred from homology"/>
<keyword evidence="12" id="KW-1185">Reference proteome</keyword>
<keyword evidence="6" id="KW-0804">Transcription</keyword>
<dbReference type="PANTHER" id="PTHR13421">
    <property type="entry name" value="SNRNA-ACTIVATING PROTEIN COMPLEX SUBUNIT 3"/>
    <property type="match status" value="1"/>
</dbReference>
<comment type="similarity">
    <text evidence="2">Belongs to the SNAPC3/SRD2 family.</text>
</comment>
<name>A0A0N4VD35_ENTVE</name>
<comment type="function">
    <text evidence="8">Part of the SNAPc complex required for the transcription of both RNA polymerase II and III small-nuclear RNA genes. Binds to the proximal sequence element (PSE), a non-TATA-box basal promoter element common to these 2 types of genes. Recruits TBP and BRF2 to the U6 snRNA TATA box.</text>
</comment>
<evidence type="ECO:0000256" key="4">
    <source>
        <dbReference type="ARBA" id="ARBA00023015"/>
    </source>
</evidence>
<reference evidence="11 12" key="2">
    <citation type="submission" date="2018-10" db="EMBL/GenBank/DDBJ databases">
        <authorList>
            <consortium name="Pathogen Informatics"/>
        </authorList>
    </citation>
    <scope>NUCLEOTIDE SEQUENCE [LARGE SCALE GENOMIC DNA]</scope>
</reference>
<dbReference type="Proteomes" id="UP000274131">
    <property type="component" value="Unassembled WGS sequence"/>
</dbReference>
<evidence type="ECO:0000313" key="11">
    <source>
        <dbReference type="EMBL" id="VDD93237.1"/>
    </source>
</evidence>
<accession>A0A0N4VD35</accession>
<evidence type="ECO:0000256" key="9">
    <source>
        <dbReference type="ARBA" id="ARBA00025958"/>
    </source>
</evidence>
<dbReference type="InterPro" id="IPR022042">
    <property type="entry name" value="snRNA-activating_su3"/>
</dbReference>
<evidence type="ECO:0000313" key="12">
    <source>
        <dbReference type="Proteomes" id="UP000274131"/>
    </source>
</evidence>
<keyword evidence="7" id="KW-0539">Nucleus</keyword>
<evidence type="ECO:0000256" key="6">
    <source>
        <dbReference type="ARBA" id="ARBA00023163"/>
    </source>
</evidence>
<evidence type="ECO:0000256" key="8">
    <source>
        <dbReference type="ARBA" id="ARBA00025193"/>
    </source>
</evidence>
<dbReference type="GO" id="GO:0019185">
    <property type="term" value="C:snRNA-activating protein complex"/>
    <property type="evidence" value="ECO:0007669"/>
    <property type="project" value="TreeGrafter"/>
</dbReference>
<keyword evidence="5" id="KW-0238">DNA-binding</keyword>
<dbReference type="PANTHER" id="PTHR13421:SF16">
    <property type="entry name" value="SNRNA-ACTIVATING PROTEIN COMPLEX SUBUNIT 3"/>
    <property type="match status" value="1"/>
</dbReference>
<dbReference type="AlphaFoldDB" id="A0A0N4VD35"/>
<evidence type="ECO:0000256" key="3">
    <source>
        <dbReference type="ARBA" id="ARBA00013634"/>
    </source>
</evidence>